<feature type="region of interest" description="Disordered" evidence="1">
    <location>
        <begin position="1"/>
        <end position="145"/>
    </location>
</feature>
<dbReference type="RefSeq" id="XP_024327979.1">
    <property type="nucleotide sequence ID" value="XM_024464393.1"/>
</dbReference>
<feature type="compositionally biased region" description="Polar residues" evidence="1">
    <location>
        <begin position="1"/>
        <end position="23"/>
    </location>
</feature>
<proteinExistence type="predicted"/>
<sequence>MSNPQNPTTGSSPSRTQDSNKPGSTADELPNPLKSRSLTKRPLRDLVAELAPDKGFPETDFFTTFSEDGSRRSARARKPIARMSPEPVSPPPKPPKTKTATKHLPKRPRTAASNPLAAKASYTDTGRDKAPKEVEAGPSSAGTSETVATQAAEAYLSDSGSLDIPGLPTASCDRCNDVCLNCVSLTMSAVNLLKSPDDRNTWYIGPYGMFEIGPLRFPRGRKSVTYVRGRMSAETWATRVDAEAAGVELDSETDDDNDETARAESGVEMGHGDVVAAGSGLYSMMEPEDDETVGEEGGEGGEGLEEVDLEDLIKEWRDFCWLGQKNGWGPWLNGLVRPAHIDRKKWNERSRRRAAALNARYEAKIAANRARSRL</sequence>
<dbReference type="VEuPathDB" id="FungiDB:GMDG_04561"/>
<organism evidence="2">
    <name type="scientific">Pseudogymnoascus destructans</name>
    <dbReference type="NCBI Taxonomy" id="655981"/>
    <lineage>
        <taxon>Eukaryota</taxon>
        <taxon>Fungi</taxon>
        <taxon>Dikarya</taxon>
        <taxon>Ascomycota</taxon>
        <taxon>Pezizomycotina</taxon>
        <taxon>Leotiomycetes</taxon>
        <taxon>Thelebolales</taxon>
        <taxon>Thelebolaceae</taxon>
        <taxon>Pseudogymnoascus</taxon>
    </lineage>
</organism>
<accession>A0A177AKV3</accession>
<dbReference type="OrthoDB" id="3440015at2759"/>
<dbReference type="Proteomes" id="UP000077154">
    <property type="component" value="Unassembled WGS sequence"/>
</dbReference>
<feature type="compositionally biased region" description="Basic and acidic residues" evidence="1">
    <location>
        <begin position="42"/>
        <end position="57"/>
    </location>
</feature>
<dbReference type="GeneID" id="36283799"/>
<name>A0A177AKV3_9PEZI</name>
<evidence type="ECO:0000313" key="2">
    <source>
        <dbReference type="EMBL" id="OAF62707.1"/>
    </source>
</evidence>
<dbReference type="EMBL" id="KV441387">
    <property type="protein sequence ID" value="OAF62707.1"/>
    <property type="molecule type" value="Genomic_DNA"/>
</dbReference>
<reference evidence="2" key="1">
    <citation type="submission" date="2016-03" db="EMBL/GenBank/DDBJ databases">
        <title>Updated assembly of Pseudogymnoascus destructans, the fungus causing white-nose syndrome of bats.</title>
        <authorList>
            <person name="Palmer J.M."/>
            <person name="Drees K.P."/>
            <person name="Foster J.T."/>
            <person name="Lindner D.L."/>
        </authorList>
    </citation>
    <scope>NUCLEOTIDE SEQUENCE [LARGE SCALE GENOMIC DNA]</scope>
    <source>
        <strain evidence="2">20631-21</strain>
    </source>
</reference>
<evidence type="ECO:0000256" key="1">
    <source>
        <dbReference type="SAM" id="MobiDB-lite"/>
    </source>
</evidence>
<protein>
    <submittedName>
        <fullName evidence="2">Uncharacterized protein</fullName>
    </submittedName>
</protein>
<feature type="compositionally biased region" description="Basic residues" evidence="1">
    <location>
        <begin position="95"/>
        <end position="109"/>
    </location>
</feature>
<gene>
    <name evidence="2" type="ORF">VC83_00706</name>
</gene>
<dbReference type="AlphaFoldDB" id="A0A177AKV3"/>
<feature type="compositionally biased region" description="Basic and acidic residues" evidence="1">
    <location>
        <begin position="125"/>
        <end position="135"/>
    </location>
</feature>